<keyword evidence="2" id="KW-1185">Reference proteome</keyword>
<accession>A0AA35Z7R2</accession>
<dbReference type="EMBL" id="OX465081">
    <property type="protein sequence ID" value="CAI9287430.1"/>
    <property type="molecule type" value="Genomic_DNA"/>
</dbReference>
<protein>
    <submittedName>
        <fullName evidence="1">Uncharacterized protein</fullName>
    </submittedName>
</protein>
<dbReference type="AlphaFoldDB" id="A0AA35Z7R2"/>
<evidence type="ECO:0000313" key="1">
    <source>
        <dbReference type="EMBL" id="CAI9287430.1"/>
    </source>
</evidence>
<reference evidence="1" key="1">
    <citation type="submission" date="2023-04" db="EMBL/GenBank/DDBJ databases">
        <authorList>
            <person name="Vijverberg K."/>
            <person name="Xiong W."/>
            <person name="Schranz E."/>
        </authorList>
    </citation>
    <scope>NUCLEOTIDE SEQUENCE</scope>
</reference>
<evidence type="ECO:0000313" key="2">
    <source>
        <dbReference type="Proteomes" id="UP001177003"/>
    </source>
</evidence>
<sequence length="110" mass="11487">MVLPSIFRSLTTPATTKPNSIVGIGGHLGEHIISGSGAGTMASLCEAAVVEVVPMVAVARDPYSELVSNRSLRQEDRAWLLASVVHSLNSGGALPKMKKDMNDGGWSEVG</sequence>
<dbReference type="Proteomes" id="UP001177003">
    <property type="component" value="Chromosome 5"/>
</dbReference>
<proteinExistence type="predicted"/>
<gene>
    <name evidence="1" type="ORF">LSALG_LOCUS26793</name>
</gene>
<organism evidence="1 2">
    <name type="scientific">Lactuca saligna</name>
    <name type="common">Willowleaf lettuce</name>
    <dbReference type="NCBI Taxonomy" id="75948"/>
    <lineage>
        <taxon>Eukaryota</taxon>
        <taxon>Viridiplantae</taxon>
        <taxon>Streptophyta</taxon>
        <taxon>Embryophyta</taxon>
        <taxon>Tracheophyta</taxon>
        <taxon>Spermatophyta</taxon>
        <taxon>Magnoliopsida</taxon>
        <taxon>eudicotyledons</taxon>
        <taxon>Gunneridae</taxon>
        <taxon>Pentapetalae</taxon>
        <taxon>asterids</taxon>
        <taxon>campanulids</taxon>
        <taxon>Asterales</taxon>
        <taxon>Asteraceae</taxon>
        <taxon>Cichorioideae</taxon>
        <taxon>Cichorieae</taxon>
        <taxon>Lactucinae</taxon>
        <taxon>Lactuca</taxon>
    </lineage>
</organism>
<name>A0AA35Z7R2_LACSI</name>